<proteinExistence type="predicted"/>
<feature type="transmembrane region" description="Helical" evidence="1">
    <location>
        <begin position="39"/>
        <end position="60"/>
    </location>
</feature>
<dbReference type="EMBL" id="CP001087">
    <property type="protein sequence ID" value="ACN14964.1"/>
    <property type="molecule type" value="Genomic_DNA"/>
</dbReference>
<evidence type="ECO:0000313" key="2">
    <source>
        <dbReference type="EMBL" id="ACN14964.1"/>
    </source>
</evidence>
<feature type="transmembrane region" description="Helical" evidence="1">
    <location>
        <begin position="234"/>
        <end position="258"/>
    </location>
</feature>
<dbReference type="STRING" id="177437.HRM2_18620"/>
<reference evidence="2 3" key="1">
    <citation type="journal article" date="2009" name="Environ. Microbiol.">
        <title>Genome sequence of Desulfobacterium autotrophicum HRM2, a marine sulfate reducer oxidizing organic carbon completely to carbon dioxide.</title>
        <authorList>
            <person name="Strittmatter A.W."/>
            <person name="Liesegang H."/>
            <person name="Rabus R."/>
            <person name="Decker I."/>
            <person name="Amann J."/>
            <person name="Andres S."/>
            <person name="Henne A."/>
            <person name="Fricke W.F."/>
            <person name="Martinez-Arias R."/>
            <person name="Bartels D."/>
            <person name="Goesmann A."/>
            <person name="Krause L."/>
            <person name="Puehler A."/>
            <person name="Klenk H.P."/>
            <person name="Richter M."/>
            <person name="Schuler M."/>
            <person name="Gloeckner F.O."/>
            <person name="Meyerdierks A."/>
            <person name="Gottschalk G."/>
            <person name="Amann R."/>
        </authorList>
    </citation>
    <scope>NUCLEOTIDE SEQUENCE [LARGE SCALE GENOMIC DNA]</scope>
    <source>
        <strain evidence="3">ATCC 43914 / DSM 3382 / HRM2</strain>
    </source>
</reference>
<organism evidence="2 3">
    <name type="scientific">Desulforapulum autotrophicum (strain ATCC 43914 / DSM 3382 / VKM B-1955 / HRM2)</name>
    <name type="common">Desulfobacterium autotrophicum</name>
    <dbReference type="NCBI Taxonomy" id="177437"/>
    <lineage>
        <taxon>Bacteria</taxon>
        <taxon>Pseudomonadati</taxon>
        <taxon>Thermodesulfobacteriota</taxon>
        <taxon>Desulfobacteria</taxon>
        <taxon>Desulfobacterales</taxon>
        <taxon>Desulfobacteraceae</taxon>
        <taxon>Desulforapulum</taxon>
    </lineage>
</organism>
<protein>
    <recommendedName>
        <fullName evidence="4">DUF2232 domain-containing protein</fullName>
    </recommendedName>
</protein>
<keyword evidence="1" id="KW-0812">Transmembrane</keyword>
<keyword evidence="3" id="KW-1185">Reference proteome</keyword>
<dbReference type="Pfam" id="PF09991">
    <property type="entry name" value="DUF2232"/>
    <property type="match status" value="1"/>
</dbReference>
<dbReference type="InterPro" id="IPR018710">
    <property type="entry name" value="DUF2232"/>
</dbReference>
<keyword evidence="1" id="KW-0472">Membrane</keyword>
<feature type="transmembrane region" description="Helical" evidence="1">
    <location>
        <begin position="6"/>
        <end position="27"/>
    </location>
</feature>
<feature type="transmembrane region" description="Helical" evidence="1">
    <location>
        <begin position="270"/>
        <end position="291"/>
    </location>
</feature>
<gene>
    <name evidence="2" type="ordered locus">HRM2_18620</name>
</gene>
<dbReference type="PANTHER" id="PTHR41324:SF1">
    <property type="entry name" value="DUF2232 DOMAIN-CONTAINING PROTEIN"/>
    <property type="match status" value="1"/>
</dbReference>
<dbReference type="eggNOG" id="COG4241">
    <property type="taxonomic scope" value="Bacteria"/>
</dbReference>
<dbReference type="Proteomes" id="UP000000442">
    <property type="component" value="Chromosome"/>
</dbReference>
<feature type="transmembrane region" description="Helical" evidence="1">
    <location>
        <begin position="211"/>
        <end position="228"/>
    </location>
</feature>
<feature type="transmembrane region" description="Helical" evidence="1">
    <location>
        <begin position="66"/>
        <end position="83"/>
    </location>
</feature>
<dbReference type="KEGG" id="dat:HRM2_18620"/>
<dbReference type="AlphaFoldDB" id="C0QBV2"/>
<feature type="transmembrane region" description="Helical" evidence="1">
    <location>
        <begin position="95"/>
        <end position="114"/>
    </location>
</feature>
<keyword evidence="1" id="KW-1133">Transmembrane helix</keyword>
<dbReference type="HOGENOM" id="CLU_068641_1_0_7"/>
<evidence type="ECO:0000256" key="1">
    <source>
        <dbReference type="SAM" id="Phobius"/>
    </source>
</evidence>
<sequence length="310" mass="34862">MTGISICLVIFCTTIYLPLLGFFLALVLPMPITFYRLKLGRNLGAMIMAIVCAVIAGVTGGSPLDVFFFGSLLLTGFFLGEFIEMHVSIERTGFYTCLTSMGTSLVVFFLYTLTTDQGMFQLVSDYVGANLKMTLSLYSGMGIPQESIDLVSKSMDTIHYVMTRIMPALFSVMIMMVVWVNTLFIKKILLKKGLHVSQLDGLNRWRAPEKLVWPVIFFILLLLVPIPTTALKIMGLNCILVIMPIYFFQGIAVVSFVFEKRRFPGMLRVFIYSIIAIQQIFLFVIVGLGFFDTWIDFRKLGAMGEGKEQN</sequence>
<accession>C0QBV2</accession>
<evidence type="ECO:0000313" key="3">
    <source>
        <dbReference type="Proteomes" id="UP000000442"/>
    </source>
</evidence>
<name>C0QBV2_DESAH</name>
<feature type="transmembrane region" description="Helical" evidence="1">
    <location>
        <begin position="165"/>
        <end position="185"/>
    </location>
</feature>
<dbReference type="PANTHER" id="PTHR41324">
    <property type="entry name" value="MEMBRANE PROTEIN-RELATED"/>
    <property type="match status" value="1"/>
</dbReference>
<evidence type="ECO:0008006" key="4">
    <source>
        <dbReference type="Google" id="ProtNLM"/>
    </source>
</evidence>